<evidence type="ECO:0000313" key="3">
    <source>
        <dbReference type="Proteomes" id="UP001165289"/>
    </source>
</evidence>
<comment type="caution">
    <text evidence="2">The sequence shown here is derived from an EMBL/GenBank/DDBJ whole genome shotgun (WGS) entry which is preliminary data.</text>
</comment>
<organism evidence="2 3">
    <name type="scientific">Oopsacas minuta</name>
    <dbReference type="NCBI Taxonomy" id="111878"/>
    <lineage>
        <taxon>Eukaryota</taxon>
        <taxon>Metazoa</taxon>
        <taxon>Porifera</taxon>
        <taxon>Hexactinellida</taxon>
        <taxon>Hexasterophora</taxon>
        <taxon>Lyssacinosida</taxon>
        <taxon>Leucopsacidae</taxon>
        <taxon>Oopsacas</taxon>
    </lineage>
</organism>
<reference evidence="2 3" key="1">
    <citation type="journal article" date="2023" name="BMC Biol.">
        <title>The compact genome of the sponge Oopsacas minuta (Hexactinellida) is lacking key metazoan core genes.</title>
        <authorList>
            <person name="Santini S."/>
            <person name="Schenkelaars Q."/>
            <person name="Jourda C."/>
            <person name="Duchesne M."/>
            <person name="Belahbib H."/>
            <person name="Rocher C."/>
            <person name="Selva M."/>
            <person name="Riesgo A."/>
            <person name="Vervoort M."/>
            <person name="Leys S.P."/>
            <person name="Kodjabachian L."/>
            <person name="Le Bivic A."/>
            <person name="Borchiellini C."/>
            <person name="Claverie J.M."/>
            <person name="Renard E."/>
        </authorList>
    </citation>
    <scope>NUCLEOTIDE SEQUENCE [LARGE SCALE GENOMIC DNA]</scope>
    <source>
        <strain evidence="2">SPO-2</strain>
    </source>
</reference>
<feature type="region of interest" description="Disordered" evidence="1">
    <location>
        <begin position="1"/>
        <end position="20"/>
    </location>
</feature>
<protein>
    <submittedName>
        <fullName evidence="2">Uncharacterized protein</fullName>
    </submittedName>
</protein>
<gene>
    <name evidence="2" type="ORF">LOD99_12662</name>
</gene>
<dbReference type="Proteomes" id="UP001165289">
    <property type="component" value="Unassembled WGS sequence"/>
</dbReference>
<evidence type="ECO:0000313" key="2">
    <source>
        <dbReference type="EMBL" id="KAI6646541.1"/>
    </source>
</evidence>
<feature type="region of interest" description="Disordered" evidence="1">
    <location>
        <begin position="597"/>
        <end position="645"/>
    </location>
</feature>
<dbReference type="EMBL" id="JAKMXF010000354">
    <property type="protein sequence ID" value="KAI6646541.1"/>
    <property type="molecule type" value="Genomic_DNA"/>
</dbReference>
<feature type="compositionally biased region" description="Polar residues" evidence="1">
    <location>
        <begin position="1"/>
        <end position="13"/>
    </location>
</feature>
<feature type="compositionally biased region" description="Low complexity" evidence="1">
    <location>
        <begin position="600"/>
        <end position="609"/>
    </location>
</feature>
<evidence type="ECO:0000256" key="1">
    <source>
        <dbReference type="SAM" id="MobiDB-lite"/>
    </source>
</evidence>
<sequence>MSQEQKNYPSDSTKIPMFGPTGSGRDNTYMGGTLPPFHKAANNIDAKHISLMPNQIPKNNYQDKSIKYFTDNKTLDGHTKPNDKLRGLIENKRQDGVIDLTGGNVATGHQIQMQNKPNSQLRPQQHPNMIPPTSYTLPANDTNGQFITQTTKSDPTHTRLALDSILLQRKSLNDQMYNPQLMQNDQYQTSQTTNQQRVVSTQTNMVHKLPTDYTQNPALYYTQQPQNMQFPSYNKSYPIQMQHRDKISAVTTREQMTGTVHTGDTLQKNNLPQVQMQHNPQYQYTKVKHQYNDNPVQNIGLNGGYQNTQQMYSVKQMENKHENIYKRMPNSIQQDAIQGRSYVQNDSVISNNFGTTHLMSQPNYGNGITAKSNQMANTQIQRTGYKTIPTLYSRQYENQNQLISTQDQQNSLKPLTTPRPTTIPDESIASQGHQFYDFNNNNTDYQDGIAMNKLIDVIDNANLLNYSDRPEAGIPVQRIKEYLKMTEVKHNFPMTSSANYGYTHQDLSTRKRPNDAKCAHVEPTKKQTILSQCPVGYMDTFGMYENSQNIGSPLNFNDPLVYEMNHTSTQQQLYHSRNLNIHQSGYQLNNNEMNQIVPTSSSLHSSPSSIRNNDSPGVDPLAKKRKDDDQDFSTKISDEGTIYNW</sequence>
<proteinExistence type="predicted"/>
<name>A0AAV7JD70_9METZ</name>
<dbReference type="AlphaFoldDB" id="A0AAV7JD70"/>
<accession>A0AAV7JD70</accession>
<keyword evidence="3" id="KW-1185">Reference proteome</keyword>